<dbReference type="InterPro" id="IPR039424">
    <property type="entry name" value="SBP_5"/>
</dbReference>
<dbReference type="PIRSF" id="PIRSF002741">
    <property type="entry name" value="MppA"/>
    <property type="match status" value="1"/>
</dbReference>
<dbReference type="EMBL" id="RMVG01000020">
    <property type="protein sequence ID" value="RPD95897.1"/>
    <property type="molecule type" value="Genomic_DNA"/>
</dbReference>
<dbReference type="Gene3D" id="3.40.190.10">
    <property type="entry name" value="Periplasmic binding protein-like II"/>
    <property type="match status" value="1"/>
</dbReference>
<dbReference type="OrthoDB" id="9801912at2"/>
<dbReference type="GO" id="GO:0015833">
    <property type="term" value="P:peptide transport"/>
    <property type="evidence" value="ECO:0007669"/>
    <property type="project" value="TreeGrafter"/>
</dbReference>
<dbReference type="Proteomes" id="UP000281332">
    <property type="component" value="Unassembled WGS sequence"/>
</dbReference>
<evidence type="ECO:0000313" key="8">
    <source>
        <dbReference type="Proteomes" id="UP000281332"/>
    </source>
</evidence>
<dbReference type="RefSeq" id="WP_123802630.1">
    <property type="nucleotide sequence ID" value="NZ_RMVG01000020.1"/>
</dbReference>
<comment type="subcellular location">
    <subcellularLocation>
        <location evidence="1">Cell envelope</location>
    </subcellularLocation>
</comment>
<organism evidence="7 8">
    <name type="scientific">Candidatus Pantoea deserta</name>
    <dbReference type="NCBI Taxonomy" id="1869313"/>
    <lineage>
        <taxon>Bacteria</taxon>
        <taxon>Pseudomonadati</taxon>
        <taxon>Pseudomonadota</taxon>
        <taxon>Gammaproteobacteria</taxon>
        <taxon>Enterobacterales</taxon>
        <taxon>Erwiniaceae</taxon>
        <taxon>Pantoea</taxon>
    </lineage>
</organism>
<dbReference type="SUPFAM" id="SSF53850">
    <property type="entry name" value="Periplasmic binding protein-like II"/>
    <property type="match status" value="1"/>
</dbReference>
<feature type="domain" description="Solute-binding protein family 5" evidence="6">
    <location>
        <begin position="73"/>
        <end position="441"/>
    </location>
</feature>
<keyword evidence="4 5" id="KW-0732">Signal</keyword>
<evidence type="ECO:0000313" key="7">
    <source>
        <dbReference type="EMBL" id="RPD95897.1"/>
    </source>
</evidence>
<keyword evidence="8" id="KW-1185">Reference proteome</keyword>
<feature type="signal peptide" evidence="5">
    <location>
        <begin position="1"/>
        <end position="22"/>
    </location>
</feature>
<dbReference type="AlphaFoldDB" id="A0A3N4NN27"/>
<protein>
    <submittedName>
        <fullName evidence="7">ABC transporter substrate-binding protein</fullName>
    </submittedName>
</protein>
<proteinExistence type="inferred from homology"/>
<accession>A0A3N4NN27</accession>
<keyword evidence="3" id="KW-0813">Transport</keyword>
<dbReference type="CDD" id="cd08512">
    <property type="entry name" value="PBP2_NikA_DppA_OppA_like_7"/>
    <property type="match status" value="1"/>
</dbReference>
<dbReference type="PANTHER" id="PTHR30290:SF10">
    <property type="entry name" value="PERIPLASMIC OLIGOPEPTIDE-BINDING PROTEIN-RELATED"/>
    <property type="match status" value="1"/>
</dbReference>
<evidence type="ECO:0000256" key="3">
    <source>
        <dbReference type="ARBA" id="ARBA00022448"/>
    </source>
</evidence>
<gene>
    <name evidence="7" type="ORF">BBB56_19840</name>
</gene>
<evidence type="ECO:0000256" key="2">
    <source>
        <dbReference type="ARBA" id="ARBA00005695"/>
    </source>
</evidence>
<feature type="chain" id="PRO_5017981955" evidence="5">
    <location>
        <begin position="23"/>
        <end position="530"/>
    </location>
</feature>
<dbReference type="Pfam" id="PF00496">
    <property type="entry name" value="SBP_bac_5"/>
    <property type="match status" value="1"/>
</dbReference>
<dbReference type="PANTHER" id="PTHR30290">
    <property type="entry name" value="PERIPLASMIC BINDING COMPONENT OF ABC TRANSPORTER"/>
    <property type="match status" value="1"/>
</dbReference>
<dbReference type="GO" id="GO:0030288">
    <property type="term" value="C:outer membrane-bounded periplasmic space"/>
    <property type="evidence" value="ECO:0007669"/>
    <property type="project" value="UniProtKB-ARBA"/>
</dbReference>
<comment type="similarity">
    <text evidence="2">Belongs to the bacterial solute-binding protein 5 family.</text>
</comment>
<dbReference type="InterPro" id="IPR030678">
    <property type="entry name" value="Peptide/Ni-bd"/>
</dbReference>
<dbReference type="Gene3D" id="3.10.105.10">
    <property type="entry name" value="Dipeptide-binding Protein, Domain 3"/>
    <property type="match status" value="1"/>
</dbReference>
<reference evidence="7 8" key="1">
    <citation type="submission" date="2018-11" db="EMBL/GenBank/DDBJ databases">
        <title>Whole genome sequencing of Pantoea sp. RIT388.</title>
        <authorList>
            <person name="Gan H.M."/>
            <person name="Hudson A.O."/>
        </authorList>
    </citation>
    <scope>NUCLEOTIDE SEQUENCE [LARGE SCALE GENOMIC DNA]</scope>
    <source>
        <strain evidence="7 8">RIT388</strain>
    </source>
</reference>
<comment type="caution">
    <text evidence="7">The sequence shown here is derived from an EMBL/GenBank/DDBJ whole genome shotgun (WGS) entry which is preliminary data.</text>
</comment>
<dbReference type="GO" id="GO:0043190">
    <property type="term" value="C:ATP-binding cassette (ABC) transporter complex"/>
    <property type="evidence" value="ECO:0007669"/>
    <property type="project" value="InterPro"/>
</dbReference>
<evidence type="ECO:0000256" key="4">
    <source>
        <dbReference type="ARBA" id="ARBA00022729"/>
    </source>
</evidence>
<evidence type="ECO:0000256" key="5">
    <source>
        <dbReference type="SAM" id="SignalP"/>
    </source>
</evidence>
<dbReference type="InterPro" id="IPR000914">
    <property type="entry name" value="SBP_5_dom"/>
</dbReference>
<evidence type="ECO:0000256" key="1">
    <source>
        <dbReference type="ARBA" id="ARBA00004196"/>
    </source>
</evidence>
<dbReference type="GO" id="GO:1904680">
    <property type="term" value="F:peptide transmembrane transporter activity"/>
    <property type="evidence" value="ECO:0007669"/>
    <property type="project" value="TreeGrafter"/>
</dbReference>
<dbReference type="Gene3D" id="3.90.76.10">
    <property type="entry name" value="Dipeptide-binding Protein, Domain 1"/>
    <property type="match status" value="1"/>
</dbReference>
<name>A0A3N4NN27_9GAMM</name>
<sequence length="530" mass="58512">MKLNIMTAALGLAATCCASSQAATPPDSLVMAWNIDAISTWDPAQIGEVVTSEIYSNICDTLVDFRVSDETQLDPALAKSWDISADRKTLTFHLQDNLTFADGSPATAGDLAWSMQRVVKLSYGNAAAIKEYGFDKDNVESRITAPDDKTLVMSFDKAYPTSLVLQAIAANNVSSLINRKEVEKQAVDGDLGHKYLSTHTACVGPYQLARWNAGEGVVLQASPHYWGKAPVLKRILIRHVAETGTQRLLVTQGDVDIARDLSADDLKTLDEGSQVKVEKVLKPQLFFWTFNNEDPVFKNPKVRLAMRYLIDYDGLAKSVMPYLGVPRASFVQQGAFGALDAKEGQPFQLDLAKAKQLLTEAGYPDGFSTTVLFGTLPHSAPIAQSVQQNAAKVGVTLSLERMANAQLFSRVRGREFRSAMMAWQTSVPDAYGNASRLVYNPDNRKEARATQYPSWRAAYFDSQMNQKVETALLEPDDARRSALYADLQKEQMQQGPMAIMFQMYNSAGISPQVKNWTWNGFRVWYGAASK</sequence>
<evidence type="ECO:0000259" key="6">
    <source>
        <dbReference type="Pfam" id="PF00496"/>
    </source>
</evidence>